<feature type="binding site" evidence="6">
    <location>
        <begin position="114"/>
        <end position="124"/>
    </location>
    <ligand>
        <name>ATP</name>
        <dbReference type="ChEBI" id="CHEBI:30616"/>
    </ligand>
</feature>
<dbReference type="Gene3D" id="3.30.70.890">
    <property type="entry name" value="GHMP kinase, C-terminal domain"/>
    <property type="match status" value="1"/>
</dbReference>
<dbReference type="PANTHER" id="PTHR43527:SF2">
    <property type="entry name" value="4-DIPHOSPHOCYTIDYL-2-C-METHYL-D-ERYTHRITOL KINASE, CHLOROPLASTIC"/>
    <property type="match status" value="1"/>
</dbReference>
<evidence type="ECO:0000259" key="7">
    <source>
        <dbReference type="Pfam" id="PF00288"/>
    </source>
</evidence>
<comment type="pathway">
    <text evidence="6">Isoprenoid biosynthesis; isopentenyl diphosphate biosynthesis via DXP pathway; isopentenyl diphosphate from 1-deoxy-D-xylulose 5-phosphate: step 3/6.</text>
</comment>
<dbReference type="HAMAP" id="MF_00061">
    <property type="entry name" value="IspE"/>
    <property type="match status" value="1"/>
</dbReference>
<dbReference type="InterPro" id="IPR004424">
    <property type="entry name" value="IspE"/>
</dbReference>
<evidence type="ECO:0000256" key="6">
    <source>
        <dbReference type="HAMAP-Rule" id="MF_00061"/>
    </source>
</evidence>
<evidence type="ECO:0000313" key="9">
    <source>
        <dbReference type="Proteomes" id="UP001158067"/>
    </source>
</evidence>
<comment type="caution">
    <text evidence="8">The sequence shown here is derived from an EMBL/GenBank/DDBJ whole genome shotgun (WGS) entry which is preliminary data.</text>
</comment>
<dbReference type="GO" id="GO:0016301">
    <property type="term" value="F:kinase activity"/>
    <property type="evidence" value="ECO:0007669"/>
    <property type="project" value="UniProtKB-KW"/>
</dbReference>
<dbReference type="EC" id="2.7.1.148" evidence="6"/>
<feature type="active site" evidence="6">
    <location>
        <position position="163"/>
    </location>
</feature>
<dbReference type="InterPro" id="IPR014721">
    <property type="entry name" value="Ribsml_uS5_D2-typ_fold_subgr"/>
</dbReference>
<dbReference type="InterPro" id="IPR006204">
    <property type="entry name" value="GHMP_kinase_N_dom"/>
</dbReference>
<gene>
    <name evidence="6" type="primary">ispE</name>
    <name evidence="8" type="ORF">SAMN06265222_101153</name>
</gene>
<dbReference type="EMBL" id="FXUG01000001">
    <property type="protein sequence ID" value="SMP38543.1"/>
    <property type="molecule type" value="Genomic_DNA"/>
</dbReference>
<dbReference type="SUPFAM" id="SSF55060">
    <property type="entry name" value="GHMP Kinase, C-terminal domain"/>
    <property type="match status" value="1"/>
</dbReference>
<evidence type="ECO:0000256" key="1">
    <source>
        <dbReference type="ARBA" id="ARBA00017473"/>
    </source>
</evidence>
<keyword evidence="4 6" id="KW-0418">Kinase</keyword>
<dbReference type="Pfam" id="PF00288">
    <property type="entry name" value="GHMP_kinases_N"/>
    <property type="match status" value="1"/>
</dbReference>
<proteinExistence type="inferred from homology"/>
<comment type="similarity">
    <text evidence="6">Belongs to the GHMP kinase family. IspE subfamily.</text>
</comment>
<evidence type="ECO:0000256" key="3">
    <source>
        <dbReference type="ARBA" id="ARBA00022741"/>
    </source>
</evidence>
<dbReference type="InterPro" id="IPR020568">
    <property type="entry name" value="Ribosomal_Su5_D2-typ_SF"/>
</dbReference>
<feature type="active site" evidence="6">
    <location>
        <position position="11"/>
    </location>
</feature>
<evidence type="ECO:0000256" key="4">
    <source>
        <dbReference type="ARBA" id="ARBA00022777"/>
    </source>
</evidence>
<dbReference type="PIRSF" id="PIRSF010376">
    <property type="entry name" value="IspE"/>
    <property type="match status" value="1"/>
</dbReference>
<keyword evidence="6" id="KW-0414">Isoprene biosynthesis</keyword>
<comment type="catalytic activity">
    <reaction evidence="6">
        <text>4-CDP-2-C-methyl-D-erythritol + ATP = 4-CDP-2-C-methyl-D-erythritol 2-phosphate + ADP + H(+)</text>
        <dbReference type="Rhea" id="RHEA:18437"/>
        <dbReference type="ChEBI" id="CHEBI:15378"/>
        <dbReference type="ChEBI" id="CHEBI:30616"/>
        <dbReference type="ChEBI" id="CHEBI:57823"/>
        <dbReference type="ChEBI" id="CHEBI:57919"/>
        <dbReference type="ChEBI" id="CHEBI:456216"/>
        <dbReference type="EC" id="2.7.1.148"/>
    </reaction>
</comment>
<keyword evidence="9" id="KW-1185">Reference proteome</keyword>
<reference evidence="8 9" key="1">
    <citation type="submission" date="2017-05" db="EMBL/GenBank/DDBJ databases">
        <authorList>
            <person name="Varghese N."/>
            <person name="Submissions S."/>
        </authorList>
    </citation>
    <scope>NUCLEOTIDE SEQUENCE [LARGE SCALE GENOMIC DNA]</scope>
    <source>
        <strain evidence="8 9">DSM 25457</strain>
    </source>
</reference>
<comment type="function">
    <text evidence="6">Catalyzes the phosphorylation of the position 2 hydroxy group of 4-diphosphocytidyl-2C-methyl-D-erythritol.</text>
</comment>
<name>A0ABY1PSD9_9BACT</name>
<dbReference type="SUPFAM" id="SSF54211">
    <property type="entry name" value="Ribosomal protein S5 domain 2-like"/>
    <property type="match status" value="1"/>
</dbReference>
<accession>A0ABY1PSD9</accession>
<sequence>MPTYRTSPPAKLNLFLEILGRRPDGFHELDTVMVAIDWRDELELTTSVQPGIRLQVDWLPSREAIAEQLQVAVDDPILFVPDDASNLVHQALSKISAATGYQGGWDVKLGKRIPSGAGMGGASSDAAATLRLAAAAISQVDDDMAERCSPAMIRGIAEQLGSDVPFFLDPESATGIPGAPVSGQPMIARALGRGEKLTFRPLLVSHRFLVVYPGVALSTPRVYQQCQVSEVPRSGVSVMDAFCSDDATGTQNILYNALESPARGLSPRIGEALECLPVTLSIQNSMTGSGSACFAWITDSGEPVEPLTQQVKGRLEGGALIRPVSTCTGAPEIQIA</sequence>
<evidence type="ECO:0000256" key="2">
    <source>
        <dbReference type="ARBA" id="ARBA00022679"/>
    </source>
</evidence>
<dbReference type="InterPro" id="IPR036554">
    <property type="entry name" value="GHMP_kinase_C_sf"/>
</dbReference>
<evidence type="ECO:0000313" key="8">
    <source>
        <dbReference type="EMBL" id="SMP38543.1"/>
    </source>
</evidence>
<organism evidence="8 9">
    <name type="scientific">Neorhodopirellula lusitana</name>
    <dbReference type="NCBI Taxonomy" id="445327"/>
    <lineage>
        <taxon>Bacteria</taxon>
        <taxon>Pseudomonadati</taxon>
        <taxon>Planctomycetota</taxon>
        <taxon>Planctomycetia</taxon>
        <taxon>Pirellulales</taxon>
        <taxon>Pirellulaceae</taxon>
        <taxon>Neorhodopirellula</taxon>
    </lineage>
</organism>
<keyword evidence="2 6" id="KW-0808">Transferase</keyword>
<dbReference type="Gene3D" id="3.30.230.10">
    <property type="match status" value="1"/>
</dbReference>
<keyword evidence="5 6" id="KW-0067">ATP-binding</keyword>
<keyword evidence="3 6" id="KW-0547">Nucleotide-binding</keyword>
<dbReference type="PANTHER" id="PTHR43527">
    <property type="entry name" value="4-DIPHOSPHOCYTIDYL-2-C-METHYL-D-ERYTHRITOL KINASE, CHLOROPLASTIC"/>
    <property type="match status" value="1"/>
</dbReference>
<feature type="domain" description="GHMP kinase N-terminal" evidence="7">
    <location>
        <begin position="86"/>
        <end position="167"/>
    </location>
</feature>
<dbReference type="Proteomes" id="UP001158067">
    <property type="component" value="Unassembled WGS sequence"/>
</dbReference>
<dbReference type="RefSeq" id="WP_283430416.1">
    <property type="nucleotide sequence ID" value="NZ_FXUG01000001.1"/>
</dbReference>
<evidence type="ECO:0000256" key="5">
    <source>
        <dbReference type="ARBA" id="ARBA00022840"/>
    </source>
</evidence>
<protein>
    <recommendedName>
        <fullName evidence="1 6">4-diphosphocytidyl-2-C-methyl-D-erythritol kinase</fullName>
        <shortName evidence="6">CMK</shortName>
        <ecNumber evidence="6">2.7.1.148</ecNumber>
    </recommendedName>
    <alternativeName>
        <fullName evidence="6">4-(cytidine-5'-diphospho)-2-C-methyl-D-erythritol kinase</fullName>
    </alternativeName>
</protein>